<comment type="caution">
    <text evidence="2">The sequence shown here is derived from an EMBL/GenBank/DDBJ whole genome shotgun (WGS) entry which is preliminary data.</text>
</comment>
<evidence type="ECO:0008006" key="4">
    <source>
        <dbReference type="Google" id="ProtNLM"/>
    </source>
</evidence>
<feature type="region of interest" description="Disordered" evidence="1">
    <location>
        <begin position="146"/>
        <end position="194"/>
    </location>
</feature>
<evidence type="ECO:0000313" key="2">
    <source>
        <dbReference type="EMBL" id="KAA5603028.1"/>
    </source>
</evidence>
<protein>
    <recommendedName>
        <fullName evidence="4">DUF3168 domain-containing protein</fullName>
    </recommendedName>
</protein>
<feature type="compositionally biased region" description="Basic and acidic residues" evidence="1">
    <location>
        <begin position="184"/>
        <end position="194"/>
    </location>
</feature>
<dbReference type="EMBL" id="VWPJ01000040">
    <property type="protein sequence ID" value="KAA5603028.1"/>
    <property type="molecule type" value="Genomic_DNA"/>
</dbReference>
<sequence>MTSTPRETIRRAVRTALRGADDAPPATDAGRTVFASRCTPLAPRLLPAILVYTQSERRDRDRGGGVIQRHLDVVVEVAAQGENADAGVDRLSMQVEAALDADPTLGGAVQSIAWESSEADYDGEGAQATAGLRLTFTAVYATVPPEDDDGPLPAGVYASWAPDIGPPHEPDYVDLADTPLPDVRPNDGTRGPEP</sequence>
<keyword evidence="3" id="KW-1185">Reference proteome</keyword>
<evidence type="ECO:0000313" key="3">
    <source>
        <dbReference type="Proteomes" id="UP000324065"/>
    </source>
</evidence>
<dbReference type="OrthoDB" id="7355131at2"/>
<dbReference type="InterPro" id="IPR038512">
    <property type="entry name" value="GpU-like_sf"/>
</dbReference>
<name>A0A5M6I5J4_9PROT</name>
<reference evidence="2 3" key="1">
    <citation type="submission" date="2019-09" db="EMBL/GenBank/DDBJ databases">
        <title>Genome sequence of Roseospira marina, one of the more divergent members of the non-sulfur purple photosynthetic bacterial family, the Rhodospirillaceae.</title>
        <authorList>
            <person name="Meyer T."/>
            <person name="Kyndt J."/>
        </authorList>
    </citation>
    <scope>NUCLEOTIDE SEQUENCE [LARGE SCALE GENOMIC DNA]</scope>
    <source>
        <strain evidence="2 3">DSM 15113</strain>
    </source>
</reference>
<proteinExistence type="predicted"/>
<gene>
    <name evidence="2" type="ORF">F1188_20060</name>
</gene>
<dbReference type="AlphaFoldDB" id="A0A5M6I5J4"/>
<accession>A0A5M6I5J4</accession>
<evidence type="ECO:0000256" key="1">
    <source>
        <dbReference type="SAM" id="MobiDB-lite"/>
    </source>
</evidence>
<dbReference type="Proteomes" id="UP000324065">
    <property type="component" value="Unassembled WGS sequence"/>
</dbReference>
<dbReference type="Gene3D" id="3.30.70.1700">
    <property type="entry name" value="Phage minor tail protein U"/>
    <property type="match status" value="1"/>
</dbReference>
<dbReference type="RefSeq" id="WP_150064233.1">
    <property type="nucleotide sequence ID" value="NZ_JACHII010000031.1"/>
</dbReference>
<organism evidence="2 3">
    <name type="scientific">Roseospira marina</name>
    <dbReference type="NCBI Taxonomy" id="140057"/>
    <lineage>
        <taxon>Bacteria</taxon>
        <taxon>Pseudomonadati</taxon>
        <taxon>Pseudomonadota</taxon>
        <taxon>Alphaproteobacteria</taxon>
        <taxon>Rhodospirillales</taxon>
        <taxon>Rhodospirillaceae</taxon>
        <taxon>Roseospira</taxon>
    </lineage>
</organism>